<dbReference type="Gene3D" id="3.40.50.1820">
    <property type="entry name" value="alpha/beta hydrolase"/>
    <property type="match status" value="1"/>
</dbReference>
<dbReference type="InterPro" id="IPR033140">
    <property type="entry name" value="Lipase_GDXG_put_SER_AS"/>
</dbReference>
<reference evidence="3 4" key="1">
    <citation type="submission" date="2021-06" db="EMBL/GenBank/DDBJ databases">
        <title>Genome-based taxonomic framework of Microbacterium strains isolated from marine environment, the description of four new species and reclassification of four preexisting species.</title>
        <authorList>
            <person name="Lee S.D."/>
            <person name="Kim S.-M."/>
            <person name="Byeon Y.-S."/>
            <person name="Yang H.L."/>
            <person name="Kim I.S."/>
        </authorList>
    </citation>
    <scope>NUCLEOTIDE SEQUENCE [LARGE SCALE GENOMIC DNA]</scope>
    <source>
        <strain evidence="3 4">SSW1-51</strain>
    </source>
</reference>
<dbReference type="PROSITE" id="PS01174">
    <property type="entry name" value="LIPASE_GDXG_SER"/>
    <property type="match status" value="1"/>
</dbReference>
<evidence type="ECO:0000256" key="1">
    <source>
        <dbReference type="PROSITE-ProRule" id="PRU10038"/>
    </source>
</evidence>
<dbReference type="PANTHER" id="PTHR23024">
    <property type="entry name" value="ARYLACETAMIDE DEACETYLASE"/>
    <property type="match status" value="1"/>
</dbReference>
<dbReference type="InterPro" id="IPR050466">
    <property type="entry name" value="Carboxylest/Gibb_receptor"/>
</dbReference>
<evidence type="ECO:0000259" key="2">
    <source>
        <dbReference type="Pfam" id="PF07859"/>
    </source>
</evidence>
<protein>
    <submittedName>
        <fullName evidence="3">Alpha/beta hydrolase</fullName>
    </submittedName>
</protein>
<organism evidence="3 4">
    <name type="scientific">Microbacterium sufflavum</name>
    <dbReference type="NCBI Taxonomy" id="2851649"/>
    <lineage>
        <taxon>Bacteria</taxon>
        <taxon>Bacillati</taxon>
        <taxon>Actinomycetota</taxon>
        <taxon>Actinomycetes</taxon>
        <taxon>Micrococcales</taxon>
        <taxon>Microbacteriaceae</taxon>
        <taxon>Microbacterium</taxon>
    </lineage>
</organism>
<name>A0ABY4IF21_9MICO</name>
<dbReference type="InterPro" id="IPR029058">
    <property type="entry name" value="AB_hydrolase_fold"/>
</dbReference>
<dbReference type="Pfam" id="PF07859">
    <property type="entry name" value="Abhydrolase_3"/>
    <property type="match status" value="1"/>
</dbReference>
<sequence length="307" mass="32386">MDETTRMLDLLNATFPPIWTMDPLAGRAAVDARIRPAANLDDADAEDAVVARGTHPIPIRVYRPATIRDGAPATVYAHGGGFLHGSIAGHDGFCRRWARETESIVVSVDYRLAPEAGPGAARDDLVAAADWTVVAGLAPHGLLLAGDSSGGNIAAGAAIALRDRGHSPVVGQVMLYPFLDPAMATESHRTRAAGYFVTAELLAHYWRTFLGDAADRVHPDVTPLAVDDLGDLPPAVVVTAGLDPLCDEGALYARRLRAAGVPVVERHHPDQFHGFLTIPGFGPAASAAALLWSDVRALTPTPAKEQT</sequence>
<accession>A0ABY4IF21</accession>
<evidence type="ECO:0000313" key="3">
    <source>
        <dbReference type="EMBL" id="UPL10103.1"/>
    </source>
</evidence>
<proteinExistence type="predicted"/>
<dbReference type="InterPro" id="IPR013094">
    <property type="entry name" value="AB_hydrolase_3"/>
</dbReference>
<evidence type="ECO:0000313" key="4">
    <source>
        <dbReference type="Proteomes" id="UP000831467"/>
    </source>
</evidence>
<dbReference type="RefSeq" id="WP_247982251.1">
    <property type="nucleotide sequence ID" value="NZ_CP078076.1"/>
</dbReference>
<gene>
    <name evidence="3" type="ORF">KV394_02820</name>
</gene>
<feature type="active site" evidence="1">
    <location>
        <position position="148"/>
    </location>
</feature>
<dbReference type="GO" id="GO:0016787">
    <property type="term" value="F:hydrolase activity"/>
    <property type="evidence" value="ECO:0007669"/>
    <property type="project" value="UniProtKB-KW"/>
</dbReference>
<dbReference type="PANTHER" id="PTHR23024:SF24">
    <property type="entry name" value="ALPHA_BETA HYDROLASE FOLD-3 DOMAIN-CONTAINING PROTEIN"/>
    <property type="match status" value="1"/>
</dbReference>
<dbReference type="Proteomes" id="UP000831467">
    <property type="component" value="Chromosome"/>
</dbReference>
<dbReference type="EMBL" id="CP078076">
    <property type="protein sequence ID" value="UPL10103.1"/>
    <property type="molecule type" value="Genomic_DNA"/>
</dbReference>
<keyword evidence="3" id="KW-0378">Hydrolase</keyword>
<dbReference type="SUPFAM" id="SSF53474">
    <property type="entry name" value="alpha/beta-Hydrolases"/>
    <property type="match status" value="1"/>
</dbReference>
<feature type="domain" description="Alpha/beta hydrolase fold-3" evidence="2">
    <location>
        <begin position="75"/>
        <end position="276"/>
    </location>
</feature>
<keyword evidence="4" id="KW-1185">Reference proteome</keyword>